<evidence type="ECO:0000313" key="1">
    <source>
        <dbReference type="EMBL" id="SFZ94721.1"/>
    </source>
</evidence>
<keyword evidence="2" id="KW-1185">Reference proteome</keyword>
<protein>
    <submittedName>
        <fullName evidence="1">Uncharacterized protein</fullName>
    </submittedName>
</protein>
<reference evidence="1 2" key="1">
    <citation type="submission" date="2016-10" db="EMBL/GenBank/DDBJ databases">
        <authorList>
            <person name="de Groot N.N."/>
        </authorList>
    </citation>
    <scope>NUCLEOTIDE SEQUENCE [LARGE SCALE GENOMIC DNA]</scope>
    <source>
        <strain evidence="1 2">DSM 18180</strain>
    </source>
</reference>
<dbReference type="RefSeq" id="WP_262494253.1">
    <property type="nucleotide sequence ID" value="NZ_FPKV01000005.1"/>
</dbReference>
<organism evidence="1 2">
    <name type="scientific">Flaviramulus basaltis</name>
    <dbReference type="NCBI Taxonomy" id="369401"/>
    <lineage>
        <taxon>Bacteria</taxon>
        <taxon>Pseudomonadati</taxon>
        <taxon>Bacteroidota</taxon>
        <taxon>Flavobacteriia</taxon>
        <taxon>Flavobacteriales</taxon>
        <taxon>Flavobacteriaceae</taxon>
        <taxon>Flaviramulus</taxon>
    </lineage>
</organism>
<dbReference type="Proteomes" id="UP000182544">
    <property type="component" value="Unassembled WGS sequence"/>
</dbReference>
<name>A0A1K2IQL5_9FLAO</name>
<dbReference type="AlphaFoldDB" id="A0A1K2IQL5"/>
<evidence type="ECO:0000313" key="2">
    <source>
        <dbReference type="Proteomes" id="UP000182544"/>
    </source>
</evidence>
<dbReference type="EMBL" id="FPKV01000005">
    <property type="protein sequence ID" value="SFZ94721.1"/>
    <property type="molecule type" value="Genomic_DNA"/>
</dbReference>
<proteinExistence type="predicted"/>
<gene>
    <name evidence="1" type="ORF">SAMN05428642_10517</name>
</gene>
<accession>A0A1K2IQL5</accession>
<sequence>MANNATPTSANTASHMVAKPPIAIPNTGALLVPFKDKYVGF</sequence>